<evidence type="ECO:0000313" key="3">
    <source>
        <dbReference type="Proteomes" id="UP000008141"/>
    </source>
</evidence>
<feature type="compositionally biased region" description="Low complexity" evidence="1">
    <location>
        <begin position="123"/>
        <end position="146"/>
    </location>
</feature>
<dbReference type="AlphaFoldDB" id="E1ZEW5"/>
<dbReference type="GeneID" id="17355128"/>
<protein>
    <submittedName>
        <fullName evidence="2">Expressed protein</fullName>
    </submittedName>
</protein>
<feature type="region of interest" description="Disordered" evidence="1">
    <location>
        <begin position="1"/>
        <end position="146"/>
    </location>
</feature>
<keyword evidence="3" id="KW-1185">Reference proteome</keyword>
<dbReference type="EMBL" id="GL433844">
    <property type="protein sequence ID" value="EFN55728.1"/>
    <property type="molecule type" value="Genomic_DNA"/>
</dbReference>
<gene>
    <name evidence="2" type="ORF">CHLNCDRAFT_134056</name>
</gene>
<proteinExistence type="predicted"/>
<dbReference type="InParanoid" id="E1ZEW5"/>
<dbReference type="KEGG" id="cvr:CHLNCDRAFT_134056"/>
<feature type="compositionally biased region" description="Low complexity" evidence="1">
    <location>
        <begin position="71"/>
        <end position="80"/>
    </location>
</feature>
<feature type="compositionally biased region" description="Polar residues" evidence="1">
    <location>
        <begin position="18"/>
        <end position="27"/>
    </location>
</feature>
<reference evidence="2 3" key="1">
    <citation type="journal article" date="2010" name="Plant Cell">
        <title>The Chlorella variabilis NC64A genome reveals adaptation to photosymbiosis, coevolution with viruses, and cryptic sex.</title>
        <authorList>
            <person name="Blanc G."/>
            <person name="Duncan G."/>
            <person name="Agarkova I."/>
            <person name="Borodovsky M."/>
            <person name="Gurnon J."/>
            <person name="Kuo A."/>
            <person name="Lindquist E."/>
            <person name="Lucas S."/>
            <person name="Pangilinan J."/>
            <person name="Polle J."/>
            <person name="Salamov A."/>
            <person name="Terry A."/>
            <person name="Yamada T."/>
            <person name="Dunigan D.D."/>
            <person name="Grigoriev I.V."/>
            <person name="Claverie J.M."/>
            <person name="Van Etten J.L."/>
        </authorList>
    </citation>
    <scope>NUCLEOTIDE SEQUENCE [LARGE SCALE GENOMIC DNA]</scope>
    <source>
        <strain evidence="2 3">NC64A</strain>
    </source>
</reference>
<evidence type="ECO:0000256" key="1">
    <source>
        <dbReference type="SAM" id="MobiDB-lite"/>
    </source>
</evidence>
<evidence type="ECO:0000313" key="2">
    <source>
        <dbReference type="EMBL" id="EFN55728.1"/>
    </source>
</evidence>
<name>E1ZEW5_CHLVA</name>
<organism evidence="3">
    <name type="scientific">Chlorella variabilis</name>
    <name type="common">Green alga</name>
    <dbReference type="NCBI Taxonomy" id="554065"/>
    <lineage>
        <taxon>Eukaryota</taxon>
        <taxon>Viridiplantae</taxon>
        <taxon>Chlorophyta</taxon>
        <taxon>core chlorophytes</taxon>
        <taxon>Trebouxiophyceae</taxon>
        <taxon>Chlorellales</taxon>
        <taxon>Chlorellaceae</taxon>
        <taxon>Chlorella clade</taxon>
        <taxon>Chlorella</taxon>
    </lineage>
</organism>
<dbReference type="Proteomes" id="UP000008141">
    <property type="component" value="Unassembled WGS sequence"/>
</dbReference>
<sequence length="146" mass="14394">MPPAAVCAMGPASPAKAATSSQRSAGTVSGGPAGGAPEVAQQPSPPSLKRQLSLADEDADSQTSSQGCSKAARAAAATLFRPPPPAGGEARDAGVKQEEEDAAQADAGMPDTQQSQAMELEEQQPQQQPEAAAPQLPAAAPAVGVA</sequence>
<dbReference type="RefSeq" id="XP_005847830.1">
    <property type="nucleotide sequence ID" value="XM_005847768.1"/>
</dbReference>
<accession>E1ZEW5</accession>